<dbReference type="AlphaFoldDB" id="A0AAJ0A7U7"/>
<evidence type="ECO:0000313" key="1">
    <source>
        <dbReference type="EMBL" id="KAK1656617.1"/>
    </source>
</evidence>
<gene>
    <name evidence="1" type="ORF">BDP55DRAFT_688504</name>
</gene>
<dbReference type="Proteomes" id="UP001224890">
    <property type="component" value="Unassembled WGS sequence"/>
</dbReference>
<comment type="caution">
    <text evidence="1">The sequence shown here is derived from an EMBL/GenBank/DDBJ whole genome shotgun (WGS) entry which is preliminary data.</text>
</comment>
<sequence>MTPTVCTFCDATGHYLPCEVRRRALWTPLSGTELLMLRRSPWFLGICKSFGCSSVERFVSGTSSQVSDGLLYAHLRHNALDRLVCQTMATAGRHRRFLLCAGLNFPSQR</sequence>
<protein>
    <submittedName>
        <fullName evidence="1">Uncharacterized protein</fullName>
    </submittedName>
</protein>
<name>A0AAJ0A7U7_9PEZI</name>
<accession>A0AAJ0A7U7</accession>
<reference evidence="1" key="1">
    <citation type="submission" date="2021-06" db="EMBL/GenBank/DDBJ databases">
        <title>Comparative genomics, transcriptomics and evolutionary studies reveal genomic signatures of adaptation to plant cell wall in hemibiotrophic fungi.</title>
        <authorList>
            <consortium name="DOE Joint Genome Institute"/>
            <person name="Baroncelli R."/>
            <person name="Diaz J.F."/>
            <person name="Benocci T."/>
            <person name="Peng M."/>
            <person name="Battaglia E."/>
            <person name="Haridas S."/>
            <person name="Andreopoulos W."/>
            <person name="Labutti K."/>
            <person name="Pangilinan J."/>
            <person name="Floch G.L."/>
            <person name="Makela M.R."/>
            <person name="Henrissat B."/>
            <person name="Grigoriev I.V."/>
            <person name="Crouch J.A."/>
            <person name="De Vries R.P."/>
            <person name="Sukno S.A."/>
            <person name="Thon M.R."/>
        </authorList>
    </citation>
    <scope>NUCLEOTIDE SEQUENCE</scope>
    <source>
        <strain evidence="1">CBS 193.32</strain>
    </source>
</reference>
<dbReference type="EMBL" id="JAHMHR010000141">
    <property type="protein sequence ID" value="KAK1656617.1"/>
    <property type="molecule type" value="Genomic_DNA"/>
</dbReference>
<evidence type="ECO:0000313" key="2">
    <source>
        <dbReference type="Proteomes" id="UP001224890"/>
    </source>
</evidence>
<proteinExistence type="predicted"/>
<organism evidence="1 2">
    <name type="scientific">Colletotrichum godetiae</name>
    <dbReference type="NCBI Taxonomy" id="1209918"/>
    <lineage>
        <taxon>Eukaryota</taxon>
        <taxon>Fungi</taxon>
        <taxon>Dikarya</taxon>
        <taxon>Ascomycota</taxon>
        <taxon>Pezizomycotina</taxon>
        <taxon>Sordariomycetes</taxon>
        <taxon>Hypocreomycetidae</taxon>
        <taxon>Glomerellales</taxon>
        <taxon>Glomerellaceae</taxon>
        <taxon>Colletotrichum</taxon>
        <taxon>Colletotrichum acutatum species complex</taxon>
    </lineage>
</organism>
<dbReference type="GeneID" id="85461167"/>
<keyword evidence="2" id="KW-1185">Reference proteome</keyword>
<dbReference type="RefSeq" id="XP_060421381.1">
    <property type="nucleotide sequence ID" value="XM_060576641.1"/>
</dbReference>